<dbReference type="OrthoDB" id="120749at2"/>
<name>A0A401Z099_9ACTN</name>
<dbReference type="AlphaFoldDB" id="A0A401Z099"/>
<dbReference type="Proteomes" id="UP000286931">
    <property type="component" value="Unassembled WGS sequence"/>
</dbReference>
<protein>
    <recommendedName>
        <fullName evidence="3">DUF3303 domain-containing protein</fullName>
    </recommendedName>
</protein>
<proteinExistence type="predicted"/>
<gene>
    <name evidence="1" type="ORF">EHYA_08004</name>
</gene>
<evidence type="ECO:0008006" key="3">
    <source>
        <dbReference type="Google" id="ProtNLM"/>
    </source>
</evidence>
<dbReference type="EMBL" id="BIFH01000038">
    <property type="protein sequence ID" value="GCE00279.1"/>
    <property type="molecule type" value="Genomic_DNA"/>
</dbReference>
<comment type="caution">
    <text evidence="1">The sequence shown here is derived from an EMBL/GenBank/DDBJ whole genome shotgun (WGS) entry which is preliminary data.</text>
</comment>
<sequence length="94" mass="10233">MRVLLSARIDTEAGNQAIADGSLGKRIQSIVERVHPEAAYFAAFEGDRTCLLVFDMQDSSQLPPIAEPFFELGAKVAVRPVMNLDDLRTGLASL</sequence>
<evidence type="ECO:0000313" key="1">
    <source>
        <dbReference type="EMBL" id="GCE00279.1"/>
    </source>
</evidence>
<organism evidence="1 2">
    <name type="scientific">Embleya hyalina</name>
    <dbReference type="NCBI Taxonomy" id="516124"/>
    <lineage>
        <taxon>Bacteria</taxon>
        <taxon>Bacillati</taxon>
        <taxon>Actinomycetota</taxon>
        <taxon>Actinomycetes</taxon>
        <taxon>Kitasatosporales</taxon>
        <taxon>Streptomycetaceae</taxon>
        <taxon>Embleya</taxon>
    </lineage>
</organism>
<reference evidence="1 2" key="1">
    <citation type="submission" date="2018-12" db="EMBL/GenBank/DDBJ databases">
        <title>Draft genome sequence of Embleya hyalina NBRC 13850T.</title>
        <authorList>
            <person name="Komaki H."/>
            <person name="Hosoyama A."/>
            <person name="Kimura A."/>
            <person name="Ichikawa N."/>
            <person name="Tamura T."/>
        </authorList>
    </citation>
    <scope>NUCLEOTIDE SEQUENCE [LARGE SCALE GENOMIC DNA]</scope>
    <source>
        <strain evidence="1 2">NBRC 13850</strain>
    </source>
</reference>
<accession>A0A401Z099</accession>
<dbReference type="RefSeq" id="WP_126642013.1">
    <property type="nucleotide sequence ID" value="NZ_BIFH01000038.1"/>
</dbReference>
<keyword evidence="2" id="KW-1185">Reference proteome</keyword>
<evidence type="ECO:0000313" key="2">
    <source>
        <dbReference type="Proteomes" id="UP000286931"/>
    </source>
</evidence>